<protein>
    <recommendedName>
        <fullName evidence="4">DUF4369 domain-containing protein</fullName>
    </recommendedName>
</protein>
<evidence type="ECO:0008006" key="4">
    <source>
        <dbReference type="Google" id="ProtNLM"/>
    </source>
</evidence>
<keyword evidence="1" id="KW-0732">Signal</keyword>
<feature type="signal peptide" evidence="1">
    <location>
        <begin position="1"/>
        <end position="20"/>
    </location>
</feature>
<accession>A0A1G5V8V4</accession>
<dbReference type="RefSeq" id="WP_092728226.1">
    <property type="nucleotide sequence ID" value="NZ_FMXE01000003.1"/>
</dbReference>
<feature type="chain" id="PRO_5011522932" description="DUF4369 domain-containing protein" evidence="1">
    <location>
        <begin position="21"/>
        <end position="192"/>
    </location>
</feature>
<gene>
    <name evidence="2" type="ORF">SAMN03080617_00341</name>
</gene>
<keyword evidence="3" id="KW-1185">Reference proteome</keyword>
<organism evidence="2 3">
    <name type="scientific">Algoriphagus alkaliphilus</name>
    <dbReference type="NCBI Taxonomy" id="279824"/>
    <lineage>
        <taxon>Bacteria</taxon>
        <taxon>Pseudomonadati</taxon>
        <taxon>Bacteroidota</taxon>
        <taxon>Cytophagia</taxon>
        <taxon>Cytophagales</taxon>
        <taxon>Cyclobacteriaceae</taxon>
        <taxon>Algoriphagus</taxon>
    </lineage>
</organism>
<dbReference type="STRING" id="279824.SAMN03080617_00341"/>
<evidence type="ECO:0000256" key="1">
    <source>
        <dbReference type="SAM" id="SignalP"/>
    </source>
</evidence>
<evidence type="ECO:0000313" key="2">
    <source>
        <dbReference type="EMBL" id="SDA42068.1"/>
    </source>
</evidence>
<dbReference type="EMBL" id="FMXE01000003">
    <property type="protein sequence ID" value="SDA42068.1"/>
    <property type="molecule type" value="Genomic_DNA"/>
</dbReference>
<name>A0A1G5V8V4_9BACT</name>
<sequence length="192" mass="21979">MKINIQLVFFLSLFAETAYAQIQLEEGVYTSADGYYSFQMKFVPDGIKVIEPNRSNIYRLSSDGLYRHSEQQYSNFYIRVISSRELRTGNGKSPESYFKWTSQLNEGELESSSLDDKCLGLVEKYQKLAGEDYETQAWVFCAAAALVKCASSPEGFEEYAKDIVLSMREIVVNQNHCPCQDVISTSIWNKYK</sequence>
<proteinExistence type="predicted"/>
<evidence type="ECO:0000313" key="3">
    <source>
        <dbReference type="Proteomes" id="UP000198756"/>
    </source>
</evidence>
<dbReference type="Proteomes" id="UP000198756">
    <property type="component" value="Unassembled WGS sequence"/>
</dbReference>
<dbReference type="OrthoDB" id="761077at2"/>
<dbReference type="AlphaFoldDB" id="A0A1G5V8V4"/>
<reference evidence="3" key="1">
    <citation type="submission" date="2016-10" db="EMBL/GenBank/DDBJ databases">
        <authorList>
            <person name="Varghese N."/>
            <person name="Submissions S."/>
        </authorList>
    </citation>
    <scope>NUCLEOTIDE SEQUENCE [LARGE SCALE GENOMIC DNA]</scope>
    <source>
        <strain evidence="3">DSM 22703</strain>
    </source>
</reference>